<dbReference type="InterPro" id="IPR038718">
    <property type="entry name" value="SNF2-like_sf"/>
</dbReference>
<feature type="domain" description="Helicase ATP-binding" evidence="4">
    <location>
        <begin position="130"/>
        <end position="308"/>
    </location>
</feature>
<dbReference type="EMBL" id="JABAYA010000013">
    <property type="protein sequence ID" value="KAF7730800.1"/>
    <property type="molecule type" value="Genomic_DNA"/>
</dbReference>
<dbReference type="SMART" id="SM00487">
    <property type="entry name" value="DEXDc"/>
    <property type="match status" value="1"/>
</dbReference>
<dbReference type="OrthoDB" id="448448at2759"/>
<accession>A0A8H7BUC2</accession>
<keyword evidence="1" id="KW-0547">Nucleotide-binding</keyword>
<evidence type="ECO:0000313" key="6">
    <source>
        <dbReference type="EMBL" id="KAF7730800.1"/>
    </source>
</evidence>
<dbReference type="Pfam" id="PF00271">
    <property type="entry name" value="Helicase_C"/>
    <property type="match status" value="1"/>
</dbReference>
<dbReference type="SUPFAM" id="SSF52540">
    <property type="entry name" value="P-loop containing nucleoside triphosphate hydrolases"/>
    <property type="match status" value="2"/>
</dbReference>
<dbReference type="PROSITE" id="PS51194">
    <property type="entry name" value="HELICASE_CTER"/>
    <property type="match status" value="1"/>
</dbReference>
<evidence type="ECO:0000313" key="7">
    <source>
        <dbReference type="Proteomes" id="UP000605846"/>
    </source>
</evidence>
<dbReference type="PANTHER" id="PTHR45626">
    <property type="entry name" value="TRANSCRIPTION TERMINATION FACTOR 2-RELATED"/>
    <property type="match status" value="1"/>
</dbReference>
<dbReference type="GO" id="GO:0005634">
    <property type="term" value="C:nucleus"/>
    <property type="evidence" value="ECO:0007669"/>
    <property type="project" value="TreeGrafter"/>
</dbReference>
<dbReference type="AlphaFoldDB" id="A0A8H7BUC2"/>
<reference evidence="6" key="1">
    <citation type="submission" date="2020-01" db="EMBL/GenBank/DDBJ databases">
        <title>Genome Sequencing of Three Apophysomyces-Like Fungal Strains Confirms a Novel Fungal Genus in the Mucoromycota with divergent Burkholderia-like Endosymbiotic Bacteria.</title>
        <authorList>
            <person name="Stajich J.E."/>
            <person name="Macias A.M."/>
            <person name="Carter-House D."/>
            <person name="Lovett B."/>
            <person name="Kasson L.R."/>
            <person name="Berry K."/>
            <person name="Grigoriev I."/>
            <person name="Chang Y."/>
            <person name="Spatafora J."/>
            <person name="Kasson M.T."/>
        </authorList>
    </citation>
    <scope>NUCLEOTIDE SEQUENCE</scope>
    <source>
        <strain evidence="6">NRRL A-21654</strain>
    </source>
</reference>
<dbReference type="InterPro" id="IPR001650">
    <property type="entry name" value="Helicase_C-like"/>
</dbReference>
<evidence type="ECO:0000256" key="1">
    <source>
        <dbReference type="ARBA" id="ARBA00022741"/>
    </source>
</evidence>
<sequence>MAQSGLPDCDRCNRGDKDTYRIIVRADVMGQRYLAHAHRDDSLQVIMLRLCTEYPDVWAIRTVYYFYVDLGGNYYAVENSFWLRDKDQVLVTTTKTVEELPDISMNAIHASLRDHVQLQPHQEEGVQKMIWMERAYRGGILADDMGLGKTLQMLALIMRQQPKLNIRACTLVVVPSRGVADQWAEEIRTKTSYGSLPYLIYQEETACLIDQPCFRVVITTYDRLRAEFRNRALSNAAAPLVDTEWYRVVLAIRTDQNLDESHKIRTFKAMVTDSVLELRTKFRWSLTGTPLQNNISELFPIFAFLNINIPSKFKQDINYISETLKNHMVRRTKNSLQSSLTILPRREHRVILEFSEPERALYDYLERVLYQQVSQWRKQEHPDHMRAAASLLYLRLKQDLIPMLQEGANDRIVNAINNAEDTRERGTEGNEESELYEVCDIIESFYDQFDSPEEGPNIEALQQLPFIKHSTKLIWLINFLKNTLRASMTDKIIVVTQFVDLLLVISDVLASINIKHNCYHGDMTSNGRMISLRQFNHHSDVRVMLLSLKAGGVGLNLQRANHMVILDRWWNPDQAISRIHRMTQLKQTYIHTVVIKDTVEEGLMDNSDLFKTVVDREEITNESLAP</sequence>
<keyword evidence="3" id="KW-0067">ATP-binding</keyword>
<name>A0A8H7BUC2_9FUNG</name>
<dbReference type="GO" id="GO:0016787">
    <property type="term" value="F:hydrolase activity"/>
    <property type="evidence" value="ECO:0007669"/>
    <property type="project" value="UniProtKB-KW"/>
</dbReference>
<dbReference type="Proteomes" id="UP000605846">
    <property type="component" value="Unassembled WGS sequence"/>
</dbReference>
<dbReference type="PROSITE" id="PS51192">
    <property type="entry name" value="HELICASE_ATP_BIND_1"/>
    <property type="match status" value="1"/>
</dbReference>
<dbReference type="GO" id="GO:0005524">
    <property type="term" value="F:ATP binding"/>
    <property type="evidence" value="ECO:0007669"/>
    <property type="project" value="UniProtKB-KW"/>
</dbReference>
<keyword evidence="7" id="KW-1185">Reference proteome</keyword>
<protein>
    <submittedName>
        <fullName evidence="6">Uncharacterized protein</fullName>
    </submittedName>
</protein>
<dbReference type="GO" id="GO:0006281">
    <property type="term" value="P:DNA repair"/>
    <property type="evidence" value="ECO:0007669"/>
    <property type="project" value="TreeGrafter"/>
</dbReference>
<keyword evidence="2" id="KW-0378">Hydrolase</keyword>
<comment type="caution">
    <text evidence="6">The sequence shown here is derived from an EMBL/GenBank/DDBJ whole genome shotgun (WGS) entry which is preliminary data.</text>
</comment>
<dbReference type="InterPro" id="IPR014001">
    <property type="entry name" value="Helicase_ATP-bd"/>
</dbReference>
<dbReference type="PANTHER" id="PTHR45626:SF14">
    <property type="entry name" value="ATP-DEPENDENT DNA HELICASE (EUROFUNG)"/>
    <property type="match status" value="1"/>
</dbReference>
<evidence type="ECO:0000256" key="2">
    <source>
        <dbReference type="ARBA" id="ARBA00022801"/>
    </source>
</evidence>
<dbReference type="Pfam" id="PF00176">
    <property type="entry name" value="SNF2-rel_dom"/>
    <property type="match status" value="1"/>
</dbReference>
<organism evidence="6 7">
    <name type="scientific">Apophysomyces ossiformis</name>
    <dbReference type="NCBI Taxonomy" id="679940"/>
    <lineage>
        <taxon>Eukaryota</taxon>
        <taxon>Fungi</taxon>
        <taxon>Fungi incertae sedis</taxon>
        <taxon>Mucoromycota</taxon>
        <taxon>Mucoromycotina</taxon>
        <taxon>Mucoromycetes</taxon>
        <taxon>Mucorales</taxon>
        <taxon>Mucorineae</taxon>
        <taxon>Mucoraceae</taxon>
        <taxon>Apophysomyces</taxon>
    </lineage>
</organism>
<dbReference type="InterPro" id="IPR050628">
    <property type="entry name" value="SNF2_RAD54_helicase_TF"/>
</dbReference>
<evidence type="ECO:0000259" key="5">
    <source>
        <dbReference type="PROSITE" id="PS51194"/>
    </source>
</evidence>
<dbReference type="InterPro" id="IPR049730">
    <property type="entry name" value="SNF2/RAD54-like_C"/>
</dbReference>
<dbReference type="InterPro" id="IPR027417">
    <property type="entry name" value="P-loop_NTPase"/>
</dbReference>
<dbReference type="CDD" id="cd18008">
    <property type="entry name" value="DEXDc_SHPRH-like"/>
    <property type="match status" value="1"/>
</dbReference>
<gene>
    <name evidence="6" type="ORF">EC973_001318</name>
</gene>
<dbReference type="Gene3D" id="3.40.50.10810">
    <property type="entry name" value="Tandem AAA-ATPase domain"/>
    <property type="match status" value="1"/>
</dbReference>
<dbReference type="SMART" id="SM00490">
    <property type="entry name" value="HELICc"/>
    <property type="match status" value="1"/>
</dbReference>
<dbReference type="Gene3D" id="3.40.50.300">
    <property type="entry name" value="P-loop containing nucleotide triphosphate hydrolases"/>
    <property type="match status" value="1"/>
</dbReference>
<dbReference type="CDD" id="cd18793">
    <property type="entry name" value="SF2_C_SNF"/>
    <property type="match status" value="1"/>
</dbReference>
<dbReference type="InterPro" id="IPR000330">
    <property type="entry name" value="SNF2_N"/>
</dbReference>
<evidence type="ECO:0000259" key="4">
    <source>
        <dbReference type="PROSITE" id="PS51192"/>
    </source>
</evidence>
<feature type="domain" description="Helicase C-terminal" evidence="5">
    <location>
        <begin position="472"/>
        <end position="626"/>
    </location>
</feature>
<evidence type="ECO:0000256" key="3">
    <source>
        <dbReference type="ARBA" id="ARBA00022840"/>
    </source>
</evidence>
<dbReference type="GO" id="GO:0008094">
    <property type="term" value="F:ATP-dependent activity, acting on DNA"/>
    <property type="evidence" value="ECO:0007669"/>
    <property type="project" value="TreeGrafter"/>
</dbReference>
<proteinExistence type="predicted"/>